<dbReference type="FunFam" id="1.10.418.10:FF:000059">
    <property type="entry name" value="RIKEN cDNA 6430531B16 gene"/>
    <property type="match status" value="1"/>
</dbReference>
<proteinExistence type="predicted"/>
<sequence length="228" mass="26440">MYNFSNEQLGLIYEWVDSIQLSRSKKNIARDFSDGVLMAEICKQCFPKFVDLHNYSESFAVPNKIYNWETLNAKVFQRIGFRISREDINAVASAVPGAIEFVLIEFNRELTAYYESKNQKPPIAPMNFLIEVQTPKQQDVTSPLKQEQTNSQPIKQNISIQNSHENISKNNHRNSGQNDEKSQIFSLKALLSEKEKENAELREANEMLKERVNKLELQIEQVLRKGRK</sequence>
<comment type="caution">
    <text evidence="3">The sequence shown here is derived from an EMBL/GenBank/DDBJ whole genome shotgun (WGS) entry which is preliminary data.</text>
</comment>
<reference evidence="3 4" key="1">
    <citation type="submission" date="2019-03" db="EMBL/GenBank/DDBJ databases">
        <title>Single cell metagenomics reveals metabolic interactions within the superorganism composed of flagellate Streblomastix strix and complex community of Bacteroidetes bacteria on its surface.</title>
        <authorList>
            <person name="Treitli S.C."/>
            <person name="Kolisko M."/>
            <person name="Husnik F."/>
            <person name="Keeling P."/>
            <person name="Hampl V."/>
        </authorList>
    </citation>
    <scope>NUCLEOTIDE SEQUENCE [LARGE SCALE GENOMIC DNA]</scope>
    <source>
        <strain evidence="3">ST1C</strain>
    </source>
</reference>
<dbReference type="InterPro" id="IPR036872">
    <property type="entry name" value="CH_dom_sf"/>
</dbReference>
<evidence type="ECO:0000313" key="4">
    <source>
        <dbReference type="Proteomes" id="UP000324800"/>
    </source>
</evidence>
<keyword evidence="1" id="KW-0175">Coiled coil</keyword>
<dbReference type="SUPFAM" id="SSF47576">
    <property type="entry name" value="Calponin-homology domain, CH-domain"/>
    <property type="match status" value="1"/>
</dbReference>
<dbReference type="EMBL" id="SNRW01003943">
    <property type="protein sequence ID" value="KAA6388545.1"/>
    <property type="molecule type" value="Genomic_DNA"/>
</dbReference>
<dbReference type="GO" id="GO:0008017">
    <property type="term" value="F:microtubule binding"/>
    <property type="evidence" value="ECO:0007669"/>
    <property type="project" value="TreeGrafter"/>
</dbReference>
<dbReference type="PANTHER" id="PTHR12509">
    <property type="entry name" value="SPERMATOGENESIS-ASSOCIATED 4-RELATED"/>
    <property type="match status" value="1"/>
</dbReference>
<name>A0A5J4W121_9EUKA</name>
<gene>
    <name evidence="3" type="ORF">EZS28_015932</name>
</gene>
<dbReference type="InterPro" id="IPR052111">
    <property type="entry name" value="Spermatogenesis_Ciliary_MAP"/>
</dbReference>
<organism evidence="3 4">
    <name type="scientific">Streblomastix strix</name>
    <dbReference type="NCBI Taxonomy" id="222440"/>
    <lineage>
        <taxon>Eukaryota</taxon>
        <taxon>Metamonada</taxon>
        <taxon>Preaxostyla</taxon>
        <taxon>Oxymonadida</taxon>
        <taxon>Streblomastigidae</taxon>
        <taxon>Streblomastix</taxon>
    </lineage>
</organism>
<accession>A0A5J4W121</accession>
<evidence type="ECO:0000259" key="2">
    <source>
        <dbReference type="Pfam" id="PF06294"/>
    </source>
</evidence>
<evidence type="ECO:0000256" key="1">
    <source>
        <dbReference type="SAM" id="Coils"/>
    </source>
</evidence>
<dbReference type="Gene3D" id="1.10.418.10">
    <property type="entry name" value="Calponin-like domain"/>
    <property type="match status" value="1"/>
</dbReference>
<dbReference type="InterPro" id="IPR010441">
    <property type="entry name" value="CH_2"/>
</dbReference>
<protein>
    <submittedName>
        <fullName evidence="3">Putative Calponin homology domain</fullName>
    </submittedName>
</protein>
<dbReference type="OrthoDB" id="193300at2759"/>
<dbReference type="PANTHER" id="PTHR12509:SF9">
    <property type="entry name" value="SPERM FLAGELLAR PROTEIN 1 ISOFORM X1"/>
    <property type="match status" value="1"/>
</dbReference>
<dbReference type="GO" id="GO:0051493">
    <property type="term" value="P:regulation of cytoskeleton organization"/>
    <property type="evidence" value="ECO:0007669"/>
    <property type="project" value="TreeGrafter"/>
</dbReference>
<dbReference type="Pfam" id="PF06294">
    <property type="entry name" value="CH_2"/>
    <property type="match status" value="1"/>
</dbReference>
<feature type="domain" description="CH-like" evidence="2">
    <location>
        <begin position="12"/>
        <end position="106"/>
    </location>
</feature>
<evidence type="ECO:0000313" key="3">
    <source>
        <dbReference type="EMBL" id="KAA6388545.1"/>
    </source>
</evidence>
<dbReference type="Proteomes" id="UP000324800">
    <property type="component" value="Unassembled WGS sequence"/>
</dbReference>
<feature type="coiled-coil region" evidence="1">
    <location>
        <begin position="184"/>
        <end position="225"/>
    </location>
</feature>
<dbReference type="AlphaFoldDB" id="A0A5J4W121"/>
<dbReference type="GO" id="GO:0005930">
    <property type="term" value="C:axoneme"/>
    <property type="evidence" value="ECO:0007669"/>
    <property type="project" value="TreeGrafter"/>
</dbReference>